<dbReference type="InterPro" id="IPR018483">
    <property type="entry name" value="Carb_kinase_FGGY_CS"/>
</dbReference>
<dbReference type="EMBL" id="LILD01000001">
    <property type="protein sequence ID" value="KOO38574.1"/>
    <property type="molecule type" value="Genomic_DNA"/>
</dbReference>
<dbReference type="InterPro" id="IPR018485">
    <property type="entry name" value="FGGY_C"/>
</dbReference>
<dbReference type="InterPro" id="IPR050406">
    <property type="entry name" value="FGGY_Carb_Kinase"/>
</dbReference>
<dbReference type="PANTHER" id="PTHR43095:SF2">
    <property type="entry name" value="GLUCONOKINASE"/>
    <property type="match status" value="1"/>
</dbReference>
<sequence>MNDRYVIGLDIGTTSTKAVLFHYDGAVIGELEVEYPILRPQADWAEQDPDEIVNASKQAIRVLMERTSVSPSAVTAVGISSAMHSIICLNEDKQPLSNAIIWADTRSSEQAAQLRLSLSSQFMKRTGTPFHPMTPFCKLTWMKQKKYPPFIEASSFASIKEYLCLLWFDEHVVDYATASSYGMFDIDACVWDVEALQLLQLSSEQFGKPVPPTYTLYGMSAALADELGLLPSTPFVVGATDGPLANLGVGATGEGDTVITIGTSGAIRQLSYRPMVDEHQRTFCYRVDDHLFVSGGATNNGGIVLHWLQKLFAINGLEKNASFTPSYDSLLRLAEQSPAGANGVLFLPYLNGERAPIWDGAARASFVGLGMSHHQPDMIRAALEGTIFSLYHVGQTLKEMSGRPTRLFANGGFSRSRFWLQIAADMFNQELLLPKSHQSAAWGAAWYSLYALGEVPSLAAIKNSVPMTNSILPVTEHSLVYEKNFTFYEKLATSLPMLRK</sequence>
<evidence type="ECO:0000259" key="6">
    <source>
        <dbReference type="Pfam" id="PF02782"/>
    </source>
</evidence>
<dbReference type="PATRIC" id="fig|136160.3.peg.1648"/>
<proteinExistence type="inferred from homology"/>
<dbReference type="PROSITE" id="PS00445">
    <property type="entry name" value="FGGY_KINASES_2"/>
    <property type="match status" value="1"/>
</dbReference>
<evidence type="ECO:0000256" key="2">
    <source>
        <dbReference type="ARBA" id="ARBA00022679"/>
    </source>
</evidence>
<keyword evidence="3 4" id="KW-0418">Kinase</keyword>
<feature type="domain" description="Carbohydrate kinase FGGY C-terminal" evidence="6">
    <location>
        <begin position="258"/>
        <end position="451"/>
    </location>
</feature>
<reference evidence="7" key="1">
    <citation type="submission" date="2015-08" db="EMBL/GenBank/DDBJ databases">
        <title>Complete DNA Sequence of Pseudomonas syringae pv. actinidiae, the Causal Agent of Kiwifruit Canker Disease.</title>
        <authorList>
            <person name="Rikkerink E.H.A."/>
            <person name="Fineran P.C."/>
        </authorList>
    </citation>
    <scope>NUCLEOTIDE SEQUENCE</scope>
    <source>
        <strain evidence="7">DSM 13666</strain>
    </source>
</reference>
<keyword evidence="2 4" id="KW-0808">Transferase</keyword>
<dbReference type="SUPFAM" id="SSF53067">
    <property type="entry name" value="Actin-like ATPase domain"/>
    <property type="match status" value="2"/>
</dbReference>
<accession>A0A0M0KIK0</accession>
<evidence type="ECO:0000259" key="5">
    <source>
        <dbReference type="Pfam" id="PF00370"/>
    </source>
</evidence>
<dbReference type="InterPro" id="IPR018484">
    <property type="entry name" value="FGGY_N"/>
</dbReference>
<comment type="similarity">
    <text evidence="1 4">Belongs to the FGGY kinase family.</text>
</comment>
<dbReference type="CDD" id="cd07770">
    <property type="entry name" value="ASKHA_NBD_FGGY_GntK"/>
    <property type="match status" value="1"/>
</dbReference>
<dbReference type="InterPro" id="IPR043129">
    <property type="entry name" value="ATPase_NBD"/>
</dbReference>
<dbReference type="Pfam" id="PF02782">
    <property type="entry name" value="FGGY_C"/>
    <property type="match status" value="1"/>
</dbReference>
<dbReference type="GO" id="GO:0016301">
    <property type="term" value="F:kinase activity"/>
    <property type="evidence" value="ECO:0007669"/>
    <property type="project" value="UniProtKB-KW"/>
</dbReference>
<dbReference type="AlphaFoldDB" id="A0A0M0KIK0"/>
<dbReference type="Gene3D" id="3.30.420.40">
    <property type="match status" value="2"/>
</dbReference>
<dbReference type="PANTHER" id="PTHR43095">
    <property type="entry name" value="SUGAR KINASE"/>
    <property type="match status" value="1"/>
</dbReference>
<dbReference type="Pfam" id="PF00370">
    <property type="entry name" value="FGGY_N"/>
    <property type="match status" value="1"/>
</dbReference>
<dbReference type="RefSeq" id="WP_053430845.1">
    <property type="nucleotide sequence ID" value="NZ_CP040441.1"/>
</dbReference>
<dbReference type="GO" id="GO:0005975">
    <property type="term" value="P:carbohydrate metabolic process"/>
    <property type="evidence" value="ECO:0007669"/>
    <property type="project" value="InterPro"/>
</dbReference>
<feature type="domain" description="Carbohydrate kinase FGGY N-terminal" evidence="5">
    <location>
        <begin position="5"/>
        <end position="248"/>
    </location>
</feature>
<evidence type="ECO:0000256" key="1">
    <source>
        <dbReference type="ARBA" id="ARBA00009156"/>
    </source>
</evidence>
<organism evidence="7">
    <name type="scientific">Halalkalibacterium halodurans</name>
    <name type="common">Bacillus halodurans</name>
    <dbReference type="NCBI Taxonomy" id="86665"/>
    <lineage>
        <taxon>Bacteria</taxon>
        <taxon>Bacillati</taxon>
        <taxon>Bacillota</taxon>
        <taxon>Bacilli</taxon>
        <taxon>Bacillales</taxon>
        <taxon>Bacillaceae</taxon>
        <taxon>Halalkalibacterium (ex Joshi et al. 2022)</taxon>
    </lineage>
</organism>
<protein>
    <submittedName>
        <fullName evidence="7">Gluconokinase</fullName>
    </submittedName>
</protein>
<evidence type="ECO:0000313" key="7">
    <source>
        <dbReference type="EMBL" id="KOO38574.1"/>
    </source>
</evidence>
<gene>
    <name evidence="7" type="ORF">AMD02_06685</name>
</gene>
<evidence type="ECO:0000256" key="3">
    <source>
        <dbReference type="ARBA" id="ARBA00022777"/>
    </source>
</evidence>
<dbReference type="GO" id="GO:0016773">
    <property type="term" value="F:phosphotransferase activity, alcohol group as acceptor"/>
    <property type="evidence" value="ECO:0007669"/>
    <property type="project" value="InterPro"/>
</dbReference>
<dbReference type="PIRSF" id="PIRSF000538">
    <property type="entry name" value="GlpK"/>
    <property type="match status" value="1"/>
</dbReference>
<comment type="caution">
    <text evidence="7">The sequence shown here is derived from an EMBL/GenBank/DDBJ whole genome shotgun (WGS) entry which is preliminary data.</text>
</comment>
<evidence type="ECO:0000256" key="4">
    <source>
        <dbReference type="RuleBase" id="RU003733"/>
    </source>
</evidence>
<dbReference type="InterPro" id="IPR000577">
    <property type="entry name" value="Carb_kinase_FGGY"/>
</dbReference>
<dbReference type="GeneID" id="87598188"/>
<name>A0A0M0KIK0_ALKHA</name>